<evidence type="ECO:0000313" key="2">
    <source>
        <dbReference type="EMBL" id="WVX84144.1"/>
    </source>
</evidence>
<sequence length="101" mass="12443">MMQIHPDINCEKVDILSYSYGKVEKMVSHIYLKWIHTFPTLYHSIYKNSVYKNIEENKRYRLYEWLFLSFMKKLLEEKQPDLIVCTHALPTYMLNYMKKRK</sequence>
<dbReference type="Proteomes" id="UP001357223">
    <property type="component" value="Chromosome"/>
</dbReference>
<gene>
    <name evidence="2" type="ORF">R4Z09_14780</name>
</gene>
<reference evidence="2 3" key="1">
    <citation type="submission" date="2023-10" db="EMBL/GenBank/DDBJ databases">
        <title>Niallia locisalis sp.nov. isolated from a salt pond sample.</title>
        <authorList>
            <person name="Li X.-J."/>
            <person name="Dong L."/>
        </authorList>
    </citation>
    <scope>NUCLEOTIDE SEQUENCE [LARGE SCALE GENOMIC DNA]</scope>
    <source>
        <strain evidence="2 3">DSM 29761</strain>
    </source>
</reference>
<proteinExistence type="predicted"/>
<dbReference type="Pfam" id="PF06925">
    <property type="entry name" value="MGDG_synth"/>
    <property type="match status" value="1"/>
</dbReference>
<feature type="domain" description="Diacylglycerol glucosyltransferase N-terminal" evidence="1">
    <location>
        <begin position="13"/>
        <end position="101"/>
    </location>
</feature>
<protein>
    <recommendedName>
        <fullName evidence="1">Diacylglycerol glucosyltransferase N-terminal domain-containing protein</fullName>
    </recommendedName>
</protein>
<evidence type="ECO:0000259" key="1">
    <source>
        <dbReference type="Pfam" id="PF06925"/>
    </source>
</evidence>
<name>A0ABZ2CK09_9BACI</name>
<dbReference type="InterPro" id="IPR009695">
    <property type="entry name" value="Diacylglyc_glucosyltr_N"/>
</dbReference>
<organism evidence="2 3">
    <name type="scientific">Niallia oryzisoli</name>
    <dbReference type="NCBI Taxonomy" id="1737571"/>
    <lineage>
        <taxon>Bacteria</taxon>
        <taxon>Bacillati</taxon>
        <taxon>Bacillota</taxon>
        <taxon>Bacilli</taxon>
        <taxon>Bacillales</taxon>
        <taxon>Bacillaceae</taxon>
        <taxon>Niallia</taxon>
    </lineage>
</organism>
<evidence type="ECO:0000313" key="3">
    <source>
        <dbReference type="Proteomes" id="UP001357223"/>
    </source>
</evidence>
<dbReference type="EMBL" id="CP137640">
    <property type="protein sequence ID" value="WVX84144.1"/>
    <property type="molecule type" value="Genomic_DNA"/>
</dbReference>
<accession>A0ABZ2CK09</accession>
<keyword evidence="3" id="KW-1185">Reference proteome</keyword>